<sequence>FTDVCHLCAFNTTLFSKPIDKPKFRPDQSKFEYEKNQFLFEDINTSQSSIWNSSWDGYDS</sequence>
<feature type="non-terminal residue" evidence="1">
    <location>
        <position position="1"/>
    </location>
</feature>
<dbReference type="AlphaFoldDB" id="A0A815UH99"/>
<evidence type="ECO:0000313" key="2">
    <source>
        <dbReference type="Proteomes" id="UP000663882"/>
    </source>
</evidence>
<comment type="caution">
    <text evidence="1">The sequence shown here is derived from an EMBL/GenBank/DDBJ whole genome shotgun (WGS) entry which is preliminary data.</text>
</comment>
<protein>
    <submittedName>
        <fullName evidence="1">Uncharacterized protein</fullName>
    </submittedName>
</protein>
<reference evidence="1" key="1">
    <citation type="submission" date="2021-02" db="EMBL/GenBank/DDBJ databases">
        <authorList>
            <person name="Nowell W R."/>
        </authorList>
    </citation>
    <scope>NUCLEOTIDE SEQUENCE</scope>
</reference>
<accession>A0A815UH99</accession>
<dbReference type="Proteomes" id="UP000663882">
    <property type="component" value="Unassembled WGS sequence"/>
</dbReference>
<organism evidence="1 2">
    <name type="scientific">Rotaria sordida</name>
    <dbReference type="NCBI Taxonomy" id="392033"/>
    <lineage>
        <taxon>Eukaryota</taxon>
        <taxon>Metazoa</taxon>
        <taxon>Spiralia</taxon>
        <taxon>Gnathifera</taxon>
        <taxon>Rotifera</taxon>
        <taxon>Eurotatoria</taxon>
        <taxon>Bdelloidea</taxon>
        <taxon>Philodinida</taxon>
        <taxon>Philodinidae</taxon>
        <taxon>Rotaria</taxon>
    </lineage>
</organism>
<gene>
    <name evidence="1" type="ORF">RFH988_LOCUS39266</name>
</gene>
<dbReference type="EMBL" id="CAJNOO010015727">
    <property type="protein sequence ID" value="CAF1519078.1"/>
    <property type="molecule type" value="Genomic_DNA"/>
</dbReference>
<name>A0A815UH99_9BILA</name>
<proteinExistence type="predicted"/>
<evidence type="ECO:0000313" key="1">
    <source>
        <dbReference type="EMBL" id="CAF1519078.1"/>
    </source>
</evidence>